<feature type="signal peptide" evidence="1">
    <location>
        <begin position="1"/>
        <end position="24"/>
    </location>
</feature>
<sequence length="164" mass="17713">MRFRSILLPVSAAALAALSAEVRAQDSVPYVDDRSDGATLVRSLYNAINRKEYARAYGYFGDSKPVGEFKAFADGYAKTESVEIRIGEVTTEGAAGSIYSAVPVAIKSVEQQGKIRFFSGCYVARIINPSLQVPPFTPYQIETARLEEAEGPIEKAIPGVCNAP</sequence>
<feature type="chain" id="PRO_5044562094" evidence="1">
    <location>
        <begin position="25"/>
        <end position="164"/>
    </location>
</feature>
<dbReference type="EMBL" id="CP013107">
    <property type="protein sequence ID" value="APG89497.1"/>
    <property type="molecule type" value="Genomic_DNA"/>
</dbReference>
<dbReference type="AlphaFoldDB" id="A0A1L3LHE0"/>
<name>A0A1L3LHE0_9HYPH</name>
<reference evidence="2 4" key="1">
    <citation type="submission" date="2015-10" db="EMBL/GenBank/DDBJ databases">
        <title>Genomic differences between typical nodule nitrogen-fixing rhizobial strains and those coming from bean seeds.</title>
        <authorList>
            <person name="Peralta H."/>
            <person name="Aguilar-Vera A."/>
            <person name="Diaz R."/>
            <person name="Mora Y."/>
            <person name="Martinez-Batallar G."/>
            <person name="Salazar E."/>
            <person name="Vargas-Lagunas C."/>
            <person name="Encarnacion S."/>
            <person name="Girard L."/>
            <person name="Mora J."/>
        </authorList>
    </citation>
    <scope>NUCLEOTIDE SEQUENCE [LARGE SCALE GENOMIC DNA]</scope>
    <source>
        <strain evidence="2 4">CFNEI 73</strain>
    </source>
</reference>
<proteinExistence type="predicted"/>
<evidence type="ECO:0000313" key="2">
    <source>
        <dbReference type="EMBL" id="APG89497.1"/>
    </source>
</evidence>
<dbReference type="EMBL" id="SLVU01000020">
    <property type="protein sequence ID" value="TCN24766.1"/>
    <property type="molecule type" value="Genomic_DNA"/>
</dbReference>
<dbReference type="OrthoDB" id="7863791at2"/>
<evidence type="ECO:0000313" key="5">
    <source>
        <dbReference type="Proteomes" id="UP000295043"/>
    </source>
</evidence>
<evidence type="ECO:0000313" key="4">
    <source>
        <dbReference type="Proteomes" id="UP000182306"/>
    </source>
</evidence>
<keyword evidence="4" id="KW-1185">Reference proteome</keyword>
<reference evidence="3 5" key="2">
    <citation type="submission" date="2019-03" db="EMBL/GenBank/DDBJ databases">
        <title>Genomic Encyclopedia of Type Strains, Phase IV (KMG-V): Genome sequencing to study the core and pangenomes of soil and plant-associated prokaryotes.</title>
        <authorList>
            <person name="Whitman W."/>
        </authorList>
    </citation>
    <scope>NUCLEOTIDE SEQUENCE [LARGE SCALE GENOMIC DNA]</scope>
    <source>
        <strain evidence="3 5">23C40</strain>
    </source>
</reference>
<dbReference type="KEGG" id="same:SAMCFNEI73_Ch0161"/>
<gene>
    <name evidence="3" type="ORF">EV184_12073</name>
    <name evidence="2" type="ORF">SAMCFNEI73_Ch0161</name>
</gene>
<dbReference type="Proteomes" id="UP000295043">
    <property type="component" value="Unassembled WGS sequence"/>
</dbReference>
<dbReference type="Proteomes" id="UP000182306">
    <property type="component" value="Chromosome"/>
</dbReference>
<dbReference type="RefSeq" id="WP_064255072.1">
    <property type="nucleotide sequence ID" value="NZ_CP013107.1"/>
</dbReference>
<evidence type="ECO:0000256" key="1">
    <source>
        <dbReference type="SAM" id="SignalP"/>
    </source>
</evidence>
<protein>
    <submittedName>
        <fullName evidence="2">Uncharacterized protein</fullName>
    </submittedName>
</protein>
<keyword evidence="1" id="KW-0732">Signal</keyword>
<evidence type="ECO:0000313" key="3">
    <source>
        <dbReference type="EMBL" id="TCN24766.1"/>
    </source>
</evidence>
<organism evidence="2 4">
    <name type="scientific">Sinorhizobium americanum</name>
    <dbReference type="NCBI Taxonomy" id="194963"/>
    <lineage>
        <taxon>Bacteria</taxon>
        <taxon>Pseudomonadati</taxon>
        <taxon>Pseudomonadota</taxon>
        <taxon>Alphaproteobacteria</taxon>
        <taxon>Hyphomicrobiales</taxon>
        <taxon>Rhizobiaceae</taxon>
        <taxon>Sinorhizobium/Ensifer group</taxon>
        <taxon>Sinorhizobium</taxon>
    </lineage>
</organism>
<accession>A0A1L3LHE0</accession>